<dbReference type="InterPro" id="IPR037682">
    <property type="entry name" value="TonB_C"/>
</dbReference>
<evidence type="ECO:0000259" key="7">
    <source>
        <dbReference type="Pfam" id="PF03544"/>
    </source>
</evidence>
<keyword evidence="4 6" id="KW-0472">Membrane</keyword>
<sequence>MHRLEKRALDDPFLAEAMEGYENFPNNSHSLNELKVRLKSRTESKISKNTNTPPVNFKIWSLAACVVILIGLFSIYLNQPKQNNFSEPLTKSSPQILPPPGNAREKKTISPDIAAETSIEDMISKTEVIAANSERKKEKEDTPTADDIVVEQIARTTAAPSMIAPAVEPALTPMAKKESLAEPDAFVSLSNTNTLSTKTAKEADSIATKGKIKDLSTTKPIDGAIIKDVKTNIRVVSNENGEFFFPYKVKKIAIYAKGFQSREIELGPLQEININLNPNPSSADIPVRSIRRSTVVVGPYNGWAAFRKYLDENSELESGETGHVIVEFIIKPSGELSDFRVLKSLSKLADARAIDLIKNYQNWQGASDGYSNRVKVTVRFK</sequence>
<dbReference type="AlphaFoldDB" id="F0SEZ4"/>
<feature type="region of interest" description="Disordered" evidence="5">
    <location>
        <begin position="86"/>
        <end position="108"/>
    </location>
</feature>
<dbReference type="HOGENOM" id="CLU_049705_1_0_10"/>
<evidence type="ECO:0000256" key="1">
    <source>
        <dbReference type="ARBA" id="ARBA00004167"/>
    </source>
</evidence>
<dbReference type="GO" id="GO:0055085">
    <property type="term" value="P:transmembrane transport"/>
    <property type="evidence" value="ECO:0007669"/>
    <property type="project" value="InterPro"/>
</dbReference>
<evidence type="ECO:0000256" key="3">
    <source>
        <dbReference type="ARBA" id="ARBA00022989"/>
    </source>
</evidence>
<evidence type="ECO:0000256" key="2">
    <source>
        <dbReference type="ARBA" id="ARBA00022692"/>
    </source>
</evidence>
<dbReference type="GO" id="GO:0016020">
    <property type="term" value="C:membrane"/>
    <property type="evidence" value="ECO:0007669"/>
    <property type="project" value="UniProtKB-SubCell"/>
</dbReference>
<evidence type="ECO:0000256" key="5">
    <source>
        <dbReference type="SAM" id="MobiDB-lite"/>
    </source>
</evidence>
<dbReference type="Proteomes" id="UP000000310">
    <property type="component" value="Chromosome"/>
</dbReference>
<dbReference type="NCBIfam" id="TIGR01352">
    <property type="entry name" value="tonB_Cterm"/>
    <property type="match status" value="1"/>
</dbReference>
<dbReference type="eggNOG" id="COG0810">
    <property type="taxonomic scope" value="Bacteria"/>
</dbReference>
<keyword evidence="2 6" id="KW-0812">Transmembrane</keyword>
<keyword evidence="3 6" id="KW-1133">Transmembrane helix</keyword>
<evidence type="ECO:0000313" key="9">
    <source>
        <dbReference type="Proteomes" id="UP000000310"/>
    </source>
</evidence>
<dbReference type="SUPFAM" id="SSF74653">
    <property type="entry name" value="TolA/TonB C-terminal domain"/>
    <property type="match status" value="1"/>
</dbReference>
<comment type="subcellular location">
    <subcellularLocation>
        <location evidence="1">Membrane</location>
        <topology evidence="1">Single-pass membrane protein</topology>
    </subcellularLocation>
</comment>
<dbReference type="EMBL" id="CP002545">
    <property type="protein sequence ID" value="ADY54062.1"/>
    <property type="molecule type" value="Genomic_DNA"/>
</dbReference>
<keyword evidence="9" id="KW-1185">Reference proteome</keyword>
<dbReference type="SUPFAM" id="SSF49464">
    <property type="entry name" value="Carboxypeptidase regulatory domain-like"/>
    <property type="match status" value="1"/>
</dbReference>
<evidence type="ECO:0000313" key="8">
    <source>
        <dbReference type="EMBL" id="ADY54062.1"/>
    </source>
</evidence>
<reference evidence="9" key="2">
    <citation type="submission" date="2011-02" db="EMBL/GenBank/DDBJ databases">
        <title>The complete genome of Pedobacter saltans DSM 12145.</title>
        <authorList>
            <consortium name="US DOE Joint Genome Institute (JGI-PGF)"/>
            <person name="Lucas S."/>
            <person name="Copeland A."/>
            <person name="Lapidus A."/>
            <person name="Bruce D."/>
            <person name="Goodwin L."/>
            <person name="Pitluck S."/>
            <person name="Kyrpides N."/>
            <person name="Mavromatis K."/>
            <person name="Pagani I."/>
            <person name="Ivanova N."/>
            <person name="Ovchinnikova G."/>
            <person name="Lu M."/>
            <person name="Detter J.C."/>
            <person name="Han C."/>
            <person name="Land M."/>
            <person name="Hauser L."/>
            <person name="Markowitz V."/>
            <person name="Cheng J.-F."/>
            <person name="Hugenholtz P."/>
            <person name="Woyke T."/>
            <person name="Wu D."/>
            <person name="Tindall B."/>
            <person name="Pomrenke H.G."/>
            <person name="Brambilla E."/>
            <person name="Klenk H.-P."/>
            <person name="Eisen J.A."/>
        </authorList>
    </citation>
    <scope>NUCLEOTIDE SEQUENCE [LARGE SCALE GENOMIC DNA]</scope>
    <source>
        <strain evidence="9">ATCC 51119 / DSM 12145 / JCM 21818 / LMG 10337 / NBRC 100064 / NCIMB 13643</strain>
    </source>
</reference>
<accession>F0SEZ4</accession>
<dbReference type="STRING" id="762903.Pedsa_3532"/>
<reference evidence="8 9" key="1">
    <citation type="journal article" date="2011" name="Stand. Genomic Sci.">
        <title>Complete genome sequence of the gliding, heparinolytic Pedobacter saltans type strain (113).</title>
        <authorList>
            <person name="Liolios K."/>
            <person name="Sikorski J."/>
            <person name="Lu M."/>
            <person name="Nolan M."/>
            <person name="Lapidus A."/>
            <person name="Lucas S."/>
            <person name="Hammon N."/>
            <person name="Deshpande S."/>
            <person name="Cheng J.F."/>
            <person name="Tapia R."/>
            <person name="Han C."/>
            <person name="Goodwin L."/>
            <person name="Pitluck S."/>
            <person name="Huntemann M."/>
            <person name="Ivanova N."/>
            <person name="Pagani I."/>
            <person name="Mavromatis K."/>
            <person name="Ovchinikova G."/>
            <person name="Pati A."/>
            <person name="Chen A."/>
            <person name="Palaniappan K."/>
            <person name="Land M."/>
            <person name="Hauser L."/>
            <person name="Brambilla E.M."/>
            <person name="Kotsyurbenko O."/>
            <person name="Rohde M."/>
            <person name="Tindall B.J."/>
            <person name="Abt B."/>
            <person name="Goker M."/>
            <person name="Detter J.C."/>
            <person name="Woyke T."/>
            <person name="Bristow J."/>
            <person name="Eisen J.A."/>
            <person name="Markowitz V."/>
            <person name="Hugenholtz P."/>
            <person name="Klenk H.P."/>
            <person name="Kyrpides N.C."/>
        </authorList>
    </citation>
    <scope>NUCLEOTIDE SEQUENCE [LARGE SCALE GENOMIC DNA]</scope>
    <source>
        <strain evidence="9">ATCC 51119 / DSM 12145 / JCM 21818 / LMG 10337 / NBRC 100064 / NCIMB 13643</strain>
    </source>
</reference>
<dbReference type="Pfam" id="PF03544">
    <property type="entry name" value="TonB_C"/>
    <property type="match status" value="1"/>
</dbReference>
<feature type="domain" description="TonB C-terminal" evidence="7">
    <location>
        <begin position="317"/>
        <end position="381"/>
    </location>
</feature>
<evidence type="ECO:0000256" key="4">
    <source>
        <dbReference type="ARBA" id="ARBA00023136"/>
    </source>
</evidence>
<feature type="compositionally biased region" description="Polar residues" evidence="5">
    <location>
        <begin position="86"/>
        <end position="95"/>
    </location>
</feature>
<protein>
    <recommendedName>
        <fullName evidence="7">TonB C-terminal domain-containing protein</fullName>
    </recommendedName>
</protein>
<gene>
    <name evidence="8" type="ordered locus">Pedsa_3532</name>
</gene>
<organism evidence="8 9">
    <name type="scientific">Pseudopedobacter saltans (strain ATCC 51119 / DSM 12145 / JCM 21818 / CCUG 39354 / LMG 10337 / NBRC 100064 / NCIMB 13643)</name>
    <name type="common">Pedobacter saltans</name>
    <dbReference type="NCBI Taxonomy" id="762903"/>
    <lineage>
        <taxon>Bacteria</taxon>
        <taxon>Pseudomonadati</taxon>
        <taxon>Bacteroidota</taxon>
        <taxon>Sphingobacteriia</taxon>
        <taxon>Sphingobacteriales</taxon>
        <taxon>Sphingobacteriaceae</taxon>
        <taxon>Pseudopedobacter</taxon>
    </lineage>
</organism>
<dbReference type="Gene3D" id="3.30.1150.10">
    <property type="match status" value="1"/>
</dbReference>
<dbReference type="InterPro" id="IPR008969">
    <property type="entry name" value="CarboxyPept-like_regulatory"/>
</dbReference>
<evidence type="ECO:0000256" key="6">
    <source>
        <dbReference type="SAM" id="Phobius"/>
    </source>
</evidence>
<feature type="transmembrane region" description="Helical" evidence="6">
    <location>
        <begin position="57"/>
        <end position="77"/>
    </location>
</feature>
<dbReference type="InterPro" id="IPR006260">
    <property type="entry name" value="TonB/TolA_C"/>
</dbReference>
<dbReference type="KEGG" id="psn:Pedsa_3532"/>
<name>F0SEZ4_PSESL</name>
<proteinExistence type="predicted"/>